<feature type="transmembrane region" description="Helical" evidence="1">
    <location>
        <begin position="86"/>
        <end position="111"/>
    </location>
</feature>
<keyword evidence="1" id="KW-0472">Membrane</keyword>
<dbReference type="EMBL" id="UYWW01013132">
    <property type="protein sequence ID" value="VDM23049.1"/>
    <property type="molecule type" value="Genomic_DNA"/>
</dbReference>
<dbReference type="InParanoid" id="A0A3P7F370"/>
<proteinExistence type="predicted"/>
<gene>
    <name evidence="2" type="ORF">WBA_LOCUS12795</name>
</gene>
<evidence type="ECO:0000256" key="1">
    <source>
        <dbReference type="SAM" id="Phobius"/>
    </source>
</evidence>
<dbReference type="AlphaFoldDB" id="A0A3P7F370"/>
<dbReference type="Proteomes" id="UP000270924">
    <property type="component" value="Unassembled WGS sequence"/>
</dbReference>
<keyword evidence="1" id="KW-1133">Transmembrane helix</keyword>
<evidence type="ECO:0000313" key="2">
    <source>
        <dbReference type="EMBL" id="VDM23049.1"/>
    </source>
</evidence>
<name>A0A3P7F370_WUCBA</name>
<keyword evidence="3" id="KW-1185">Reference proteome</keyword>
<sequence>MKIRPQYLIIPSNYCRKCKSDKKYINIKTRRGQTRNSTSIEMEARRGQIRSVEEISGSRFQQTYTNLTRNLQERGMTVEMVEIYKLIVIANVLITLTVTTIITAIVTTTAITHY</sequence>
<protein>
    <submittedName>
        <fullName evidence="2">Uncharacterized protein</fullName>
    </submittedName>
</protein>
<keyword evidence="1" id="KW-0812">Transmembrane</keyword>
<reference evidence="2 3" key="1">
    <citation type="submission" date="2018-11" db="EMBL/GenBank/DDBJ databases">
        <authorList>
            <consortium name="Pathogen Informatics"/>
        </authorList>
    </citation>
    <scope>NUCLEOTIDE SEQUENCE [LARGE SCALE GENOMIC DNA]</scope>
</reference>
<accession>A0A3P7F370</accession>
<organism evidence="2 3">
    <name type="scientific">Wuchereria bancrofti</name>
    <dbReference type="NCBI Taxonomy" id="6293"/>
    <lineage>
        <taxon>Eukaryota</taxon>
        <taxon>Metazoa</taxon>
        <taxon>Ecdysozoa</taxon>
        <taxon>Nematoda</taxon>
        <taxon>Chromadorea</taxon>
        <taxon>Rhabditida</taxon>
        <taxon>Spirurina</taxon>
        <taxon>Spiruromorpha</taxon>
        <taxon>Filarioidea</taxon>
        <taxon>Onchocercidae</taxon>
        <taxon>Wuchereria</taxon>
    </lineage>
</organism>
<evidence type="ECO:0000313" key="3">
    <source>
        <dbReference type="Proteomes" id="UP000270924"/>
    </source>
</evidence>